<keyword evidence="4" id="KW-0460">Magnesium</keyword>
<accession>A0A9D1NZB1</accession>
<organism evidence="5 6">
    <name type="scientific">Candidatus Merdiplasma excrementigallinarum</name>
    <dbReference type="NCBI Taxonomy" id="2840864"/>
    <lineage>
        <taxon>Bacteria</taxon>
        <taxon>Bacillati</taxon>
        <taxon>Bacillota</taxon>
        <taxon>Clostridia</taxon>
        <taxon>Lachnospirales</taxon>
        <taxon>Lachnospiraceae</taxon>
        <taxon>Lachnospiraceae incertae sedis</taxon>
        <taxon>Candidatus Merdiplasma</taxon>
    </lineage>
</organism>
<dbReference type="GO" id="GO:0016791">
    <property type="term" value="F:phosphatase activity"/>
    <property type="evidence" value="ECO:0007669"/>
    <property type="project" value="TreeGrafter"/>
</dbReference>
<comment type="caution">
    <text evidence="5">The sequence shown here is derived from an EMBL/GenBank/DDBJ whole genome shotgun (WGS) entry which is preliminary data.</text>
</comment>
<dbReference type="SUPFAM" id="SSF56784">
    <property type="entry name" value="HAD-like"/>
    <property type="match status" value="1"/>
</dbReference>
<dbReference type="SFLD" id="SFLDS00003">
    <property type="entry name" value="Haloacid_Dehalogenase"/>
    <property type="match status" value="1"/>
</dbReference>
<evidence type="ECO:0000256" key="2">
    <source>
        <dbReference type="ARBA" id="ARBA00022723"/>
    </source>
</evidence>
<evidence type="ECO:0000256" key="4">
    <source>
        <dbReference type="ARBA" id="ARBA00022842"/>
    </source>
</evidence>
<evidence type="ECO:0000256" key="1">
    <source>
        <dbReference type="ARBA" id="ARBA00001946"/>
    </source>
</evidence>
<gene>
    <name evidence="5" type="ORF">IAC80_01985</name>
</gene>
<sequence length="237" mass="27156">MPAFIFDIDDTLYDRLTPFRLAYEEQYGACRDENEMRVLFHAFIRRGNQVFEDAMAGQISMEEMYIFRFRQAAADFGQTVSRQEALDFQTAYQWQQNHIQLSPALEKLLALCREQGAFLGVITNGPSLHQRDKCRALGLSRWIGEEHILASGDIGINKPDPGIFREAMLRWQLDPETTWYAGDSYDHDIRGAAGAGWHTIWLDRSGKNEQKKPPADFRVNSEEELCACIASLLEECP</sequence>
<keyword evidence="3 5" id="KW-0378">Hydrolase</keyword>
<dbReference type="PRINTS" id="PR00413">
    <property type="entry name" value="HADHALOGNASE"/>
</dbReference>
<dbReference type="InterPro" id="IPR036412">
    <property type="entry name" value="HAD-like_sf"/>
</dbReference>
<dbReference type="SFLD" id="SFLDG01129">
    <property type="entry name" value="C1.5:_HAD__Beta-PGM__Phosphata"/>
    <property type="match status" value="1"/>
</dbReference>
<evidence type="ECO:0000313" key="5">
    <source>
        <dbReference type="EMBL" id="HIV22688.1"/>
    </source>
</evidence>
<evidence type="ECO:0000256" key="3">
    <source>
        <dbReference type="ARBA" id="ARBA00022801"/>
    </source>
</evidence>
<dbReference type="Proteomes" id="UP000886889">
    <property type="component" value="Unassembled WGS sequence"/>
</dbReference>
<dbReference type="InterPro" id="IPR051400">
    <property type="entry name" value="HAD-like_hydrolase"/>
</dbReference>
<dbReference type="GO" id="GO:0046872">
    <property type="term" value="F:metal ion binding"/>
    <property type="evidence" value="ECO:0007669"/>
    <property type="project" value="UniProtKB-KW"/>
</dbReference>
<dbReference type="AlphaFoldDB" id="A0A9D1NZB1"/>
<dbReference type="NCBIfam" id="TIGR01549">
    <property type="entry name" value="HAD-SF-IA-v1"/>
    <property type="match status" value="1"/>
</dbReference>
<comment type="cofactor">
    <cofactor evidence="1">
        <name>Mg(2+)</name>
        <dbReference type="ChEBI" id="CHEBI:18420"/>
    </cofactor>
</comment>
<proteinExistence type="predicted"/>
<dbReference type="InterPro" id="IPR006439">
    <property type="entry name" value="HAD-SF_hydro_IA"/>
</dbReference>
<dbReference type="Gene3D" id="1.20.120.710">
    <property type="entry name" value="Haloacid dehalogenase hydrolase-like domain"/>
    <property type="match status" value="1"/>
</dbReference>
<dbReference type="PANTHER" id="PTHR46470:SF2">
    <property type="entry name" value="GLYCERALDEHYDE 3-PHOSPHATE PHOSPHATASE"/>
    <property type="match status" value="1"/>
</dbReference>
<dbReference type="Pfam" id="PF00702">
    <property type="entry name" value="Hydrolase"/>
    <property type="match status" value="1"/>
</dbReference>
<keyword evidence="2" id="KW-0479">Metal-binding</keyword>
<dbReference type="InterPro" id="IPR023214">
    <property type="entry name" value="HAD_sf"/>
</dbReference>
<name>A0A9D1NZB1_9FIRM</name>
<reference evidence="5" key="2">
    <citation type="journal article" date="2021" name="PeerJ">
        <title>Extensive microbial diversity within the chicken gut microbiome revealed by metagenomics and culture.</title>
        <authorList>
            <person name="Gilroy R."/>
            <person name="Ravi A."/>
            <person name="Getino M."/>
            <person name="Pursley I."/>
            <person name="Horton D.L."/>
            <person name="Alikhan N.F."/>
            <person name="Baker D."/>
            <person name="Gharbi K."/>
            <person name="Hall N."/>
            <person name="Watson M."/>
            <person name="Adriaenssens E.M."/>
            <person name="Foster-Nyarko E."/>
            <person name="Jarju S."/>
            <person name="Secka A."/>
            <person name="Antonio M."/>
            <person name="Oren A."/>
            <person name="Chaudhuri R.R."/>
            <person name="La Ragione R."/>
            <person name="Hildebrand F."/>
            <person name="Pallen M.J."/>
        </authorList>
    </citation>
    <scope>NUCLEOTIDE SEQUENCE</scope>
    <source>
        <strain evidence="5">ChiBcec6-7307</strain>
    </source>
</reference>
<dbReference type="GO" id="GO:0044281">
    <property type="term" value="P:small molecule metabolic process"/>
    <property type="evidence" value="ECO:0007669"/>
    <property type="project" value="UniProtKB-ARBA"/>
</dbReference>
<reference evidence="5" key="1">
    <citation type="submission" date="2020-10" db="EMBL/GenBank/DDBJ databases">
        <authorList>
            <person name="Gilroy R."/>
        </authorList>
    </citation>
    <scope>NUCLEOTIDE SEQUENCE</scope>
    <source>
        <strain evidence="5">ChiBcec6-7307</strain>
    </source>
</reference>
<dbReference type="Gene3D" id="3.40.50.1000">
    <property type="entry name" value="HAD superfamily/HAD-like"/>
    <property type="match status" value="1"/>
</dbReference>
<dbReference type="PANTHER" id="PTHR46470">
    <property type="entry name" value="N-ACYLNEURAMINATE-9-PHOSPHATASE"/>
    <property type="match status" value="1"/>
</dbReference>
<protein>
    <submittedName>
        <fullName evidence="5">HAD family hydrolase</fullName>
    </submittedName>
</protein>
<evidence type="ECO:0000313" key="6">
    <source>
        <dbReference type="Proteomes" id="UP000886889"/>
    </source>
</evidence>
<dbReference type="EMBL" id="DVOS01000022">
    <property type="protein sequence ID" value="HIV22688.1"/>
    <property type="molecule type" value="Genomic_DNA"/>
</dbReference>